<dbReference type="InterPro" id="IPR050660">
    <property type="entry name" value="NEK_Ser/Thr_kinase"/>
</dbReference>
<evidence type="ECO:0000256" key="8">
    <source>
        <dbReference type="ARBA" id="ARBA00048679"/>
    </source>
</evidence>
<keyword evidence="4" id="KW-0547">Nucleotide-binding</keyword>
<dbReference type="AlphaFoldDB" id="A0A3M6YFK2"/>
<evidence type="ECO:0000313" key="11">
    <source>
        <dbReference type="EMBL" id="RMY01835.1"/>
    </source>
</evidence>
<evidence type="ECO:0000256" key="2">
    <source>
        <dbReference type="ARBA" id="ARBA00022527"/>
    </source>
</evidence>
<evidence type="ECO:0000256" key="1">
    <source>
        <dbReference type="ARBA" id="ARBA00012513"/>
    </source>
</evidence>
<dbReference type="VEuPathDB" id="FungiDB:BTJ68_05913"/>
<dbReference type="Pfam" id="PF00069">
    <property type="entry name" value="Pkinase"/>
    <property type="match status" value="1"/>
</dbReference>
<dbReference type="Proteomes" id="UP000281245">
    <property type="component" value="Unassembled WGS sequence"/>
</dbReference>
<name>A0A3M6YFK2_HORWE</name>
<keyword evidence="6" id="KW-0067">ATP-binding</keyword>
<dbReference type="Proteomes" id="UP000271337">
    <property type="component" value="Unassembled WGS sequence"/>
</dbReference>
<evidence type="ECO:0000256" key="5">
    <source>
        <dbReference type="ARBA" id="ARBA00022777"/>
    </source>
</evidence>
<keyword evidence="2" id="KW-0723">Serine/threonine-protein kinase</keyword>
<sequence>MHQQWHELTRYAVASPSPARVRARPPTDVFTYALIRRGPRFQTGTNEYTVLRPAKPQLTYMNHGVYVVCNTATRQVFVAKRIDMQRGDTRDKAVTERDALLQIKRFGGSNHIIDLIETFWDGTSPASSLILEYCDHSESTVAGHMIQHLHQSSRIPEPQVWHVLAGLIKALCFLHHGMNIDIPGDEAKRDWNTICHLNIKPSHVFLTTKGRNNAFPRVVLGDFSNSISWYDIKRGHEDRGGHMRGTPGWLPPELANPSLGDVRGRYGMPTDVWQVAAVAQVMCRLTPEPVQWLADEKHPCGRHYSAPLNELVSALMAGSLDRRPRAQAVLGILQEEVEMRGLSFYLR</sequence>
<organism evidence="11 12">
    <name type="scientific">Hortaea werneckii</name>
    <name type="common">Black yeast</name>
    <name type="synonym">Cladosporium werneckii</name>
    <dbReference type="NCBI Taxonomy" id="91943"/>
    <lineage>
        <taxon>Eukaryota</taxon>
        <taxon>Fungi</taxon>
        <taxon>Dikarya</taxon>
        <taxon>Ascomycota</taxon>
        <taxon>Pezizomycotina</taxon>
        <taxon>Dothideomycetes</taxon>
        <taxon>Dothideomycetidae</taxon>
        <taxon>Mycosphaerellales</taxon>
        <taxon>Teratosphaeriaceae</taxon>
        <taxon>Hortaea</taxon>
    </lineage>
</organism>
<protein>
    <recommendedName>
        <fullName evidence="1">non-specific serine/threonine protein kinase</fullName>
        <ecNumber evidence="1">2.7.11.1</ecNumber>
    </recommendedName>
</protein>
<dbReference type="EMBL" id="QWIL01001564">
    <property type="protein sequence ID" value="RMY01835.1"/>
    <property type="molecule type" value="Genomic_DNA"/>
</dbReference>
<dbReference type="InterPro" id="IPR011009">
    <property type="entry name" value="Kinase-like_dom_sf"/>
</dbReference>
<dbReference type="GO" id="GO:0004674">
    <property type="term" value="F:protein serine/threonine kinase activity"/>
    <property type="evidence" value="ECO:0007669"/>
    <property type="project" value="UniProtKB-KW"/>
</dbReference>
<dbReference type="PROSITE" id="PS50011">
    <property type="entry name" value="PROTEIN_KINASE_DOM"/>
    <property type="match status" value="1"/>
</dbReference>
<proteinExistence type="predicted"/>
<evidence type="ECO:0000256" key="6">
    <source>
        <dbReference type="ARBA" id="ARBA00022840"/>
    </source>
</evidence>
<dbReference type="GO" id="GO:0005634">
    <property type="term" value="C:nucleus"/>
    <property type="evidence" value="ECO:0007669"/>
    <property type="project" value="TreeGrafter"/>
</dbReference>
<feature type="domain" description="Protein kinase" evidence="9">
    <location>
        <begin position="55"/>
        <end position="337"/>
    </location>
</feature>
<dbReference type="PANTHER" id="PTHR43671:SF98">
    <property type="entry name" value="SERINE_THREONINE-PROTEIN KINASE NEK11"/>
    <property type="match status" value="1"/>
</dbReference>
<evidence type="ECO:0000259" key="9">
    <source>
        <dbReference type="PROSITE" id="PS50011"/>
    </source>
</evidence>
<dbReference type="EC" id="2.7.11.1" evidence="1"/>
<gene>
    <name evidence="11" type="ORF">D0867_11258</name>
    <name evidence="10" type="ORF">D0869_00504</name>
</gene>
<dbReference type="OrthoDB" id="310217at2759"/>
<evidence type="ECO:0000256" key="4">
    <source>
        <dbReference type="ARBA" id="ARBA00022741"/>
    </source>
</evidence>
<dbReference type="Gene3D" id="1.10.510.10">
    <property type="entry name" value="Transferase(Phosphotransferase) domain 1"/>
    <property type="match status" value="1"/>
</dbReference>
<comment type="catalytic activity">
    <reaction evidence="8">
        <text>L-seryl-[protein] + ATP = O-phospho-L-seryl-[protein] + ADP + H(+)</text>
        <dbReference type="Rhea" id="RHEA:17989"/>
        <dbReference type="Rhea" id="RHEA-COMP:9863"/>
        <dbReference type="Rhea" id="RHEA-COMP:11604"/>
        <dbReference type="ChEBI" id="CHEBI:15378"/>
        <dbReference type="ChEBI" id="CHEBI:29999"/>
        <dbReference type="ChEBI" id="CHEBI:30616"/>
        <dbReference type="ChEBI" id="CHEBI:83421"/>
        <dbReference type="ChEBI" id="CHEBI:456216"/>
        <dbReference type="EC" id="2.7.11.1"/>
    </reaction>
</comment>
<dbReference type="PANTHER" id="PTHR43671">
    <property type="entry name" value="SERINE/THREONINE-PROTEIN KINASE NEK"/>
    <property type="match status" value="1"/>
</dbReference>
<keyword evidence="3" id="KW-0808">Transferase</keyword>
<comment type="caution">
    <text evidence="11">The sequence shown here is derived from an EMBL/GenBank/DDBJ whole genome shotgun (WGS) entry which is preliminary data.</text>
</comment>
<dbReference type="EMBL" id="QWIJ01000015">
    <property type="protein sequence ID" value="RMX89916.1"/>
    <property type="molecule type" value="Genomic_DNA"/>
</dbReference>
<evidence type="ECO:0000256" key="7">
    <source>
        <dbReference type="ARBA" id="ARBA00047899"/>
    </source>
</evidence>
<reference evidence="12 13" key="1">
    <citation type="journal article" date="2018" name="BMC Genomics">
        <title>Genomic evidence for intraspecific hybridization in a clonal and extremely halotolerant yeast.</title>
        <authorList>
            <person name="Gostincar C."/>
            <person name="Stajich J.E."/>
            <person name="Zupancic J."/>
            <person name="Zalar P."/>
            <person name="Gunde-Cimerman N."/>
        </authorList>
    </citation>
    <scope>NUCLEOTIDE SEQUENCE [LARGE SCALE GENOMIC DNA]</scope>
    <source>
        <strain evidence="10 13">EXF-6656</strain>
        <strain evidence="11 12">EXF-6669</strain>
    </source>
</reference>
<evidence type="ECO:0000313" key="12">
    <source>
        <dbReference type="Proteomes" id="UP000271337"/>
    </source>
</evidence>
<dbReference type="SUPFAM" id="SSF56112">
    <property type="entry name" value="Protein kinase-like (PK-like)"/>
    <property type="match status" value="1"/>
</dbReference>
<keyword evidence="5" id="KW-0418">Kinase</keyword>
<accession>A0A3M6YFK2</accession>
<comment type="catalytic activity">
    <reaction evidence="7">
        <text>L-threonyl-[protein] + ATP = O-phospho-L-threonyl-[protein] + ADP + H(+)</text>
        <dbReference type="Rhea" id="RHEA:46608"/>
        <dbReference type="Rhea" id="RHEA-COMP:11060"/>
        <dbReference type="Rhea" id="RHEA-COMP:11605"/>
        <dbReference type="ChEBI" id="CHEBI:15378"/>
        <dbReference type="ChEBI" id="CHEBI:30013"/>
        <dbReference type="ChEBI" id="CHEBI:30616"/>
        <dbReference type="ChEBI" id="CHEBI:61977"/>
        <dbReference type="ChEBI" id="CHEBI:456216"/>
        <dbReference type="EC" id="2.7.11.1"/>
    </reaction>
</comment>
<dbReference type="GO" id="GO:0005524">
    <property type="term" value="F:ATP binding"/>
    <property type="evidence" value="ECO:0007669"/>
    <property type="project" value="UniProtKB-KW"/>
</dbReference>
<dbReference type="InterPro" id="IPR000719">
    <property type="entry name" value="Prot_kinase_dom"/>
</dbReference>
<evidence type="ECO:0000313" key="10">
    <source>
        <dbReference type="EMBL" id="RMX89916.1"/>
    </source>
</evidence>
<dbReference type="SMART" id="SM00220">
    <property type="entry name" value="S_TKc"/>
    <property type="match status" value="1"/>
</dbReference>
<evidence type="ECO:0000256" key="3">
    <source>
        <dbReference type="ARBA" id="ARBA00022679"/>
    </source>
</evidence>
<evidence type="ECO:0000313" key="13">
    <source>
        <dbReference type="Proteomes" id="UP000281245"/>
    </source>
</evidence>